<organism evidence="3">
    <name type="scientific">viral metagenome</name>
    <dbReference type="NCBI Taxonomy" id="1070528"/>
    <lineage>
        <taxon>unclassified sequences</taxon>
        <taxon>metagenomes</taxon>
        <taxon>organismal metagenomes</taxon>
    </lineage>
</organism>
<name>A0A6C0BKH1_9ZZZZ</name>
<protein>
    <recommendedName>
        <fullName evidence="2">Minor capsid protein P9 transmembrane helices domain-containing protein</fullName>
    </recommendedName>
</protein>
<evidence type="ECO:0000313" key="3">
    <source>
        <dbReference type="EMBL" id="QHS92676.1"/>
    </source>
</evidence>
<dbReference type="InterPro" id="IPR043915">
    <property type="entry name" value="P9_TM"/>
</dbReference>
<evidence type="ECO:0000256" key="1">
    <source>
        <dbReference type="SAM" id="Phobius"/>
    </source>
</evidence>
<feature type="domain" description="Minor capsid protein P9 transmembrane helices" evidence="2">
    <location>
        <begin position="11"/>
        <end position="78"/>
    </location>
</feature>
<dbReference type="AlphaFoldDB" id="A0A6C0BKH1"/>
<keyword evidence="1" id="KW-0472">Membrane</keyword>
<dbReference type="EMBL" id="MN739185">
    <property type="protein sequence ID" value="QHS92676.1"/>
    <property type="molecule type" value="Genomic_DNA"/>
</dbReference>
<evidence type="ECO:0000259" key="2">
    <source>
        <dbReference type="Pfam" id="PF19066"/>
    </source>
</evidence>
<dbReference type="Pfam" id="PF19066">
    <property type="entry name" value="P9_TM"/>
    <property type="match status" value="1"/>
</dbReference>
<sequence>MVQKSHMDDPFWGDQISILWNGDRAIEFFPTQDMNDVEKLNALTRFFMYLSLVLLVIYRNYKVLFIGIVAAAIIYLIQYNQLLKHAETREQFDGEVKKEFGLKEDVPIKVNDNGDVCQLPTPNNPFMNVLLTDYTDNPNRPPACNYNDSQANETRDKYFNYNLYKDVEDVWDRRNSQREYVTLPGTTIPNDRDSFMKWCWKTTYVCKDGDLNYCLQDEDLRVPGWSG</sequence>
<feature type="transmembrane region" description="Helical" evidence="1">
    <location>
        <begin position="42"/>
        <end position="58"/>
    </location>
</feature>
<accession>A0A6C0BKH1</accession>
<keyword evidence="1" id="KW-1133">Transmembrane helix</keyword>
<feature type="transmembrane region" description="Helical" evidence="1">
    <location>
        <begin position="64"/>
        <end position="82"/>
    </location>
</feature>
<proteinExistence type="predicted"/>
<reference evidence="3" key="1">
    <citation type="journal article" date="2020" name="Nature">
        <title>Giant virus diversity and host interactions through global metagenomics.</title>
        <authorList>
            <person name="Schulz F."/>
            <person name="Roux S."/>
            <person name="Paez-Espino D."/>
            <person name="Jungbluth S."/>
            <person name="Walsh D.A."/>
            <person name="Denef V.J."/>
            <person name="McMahon K.D."/>
            <person name="Konstantinidis K.T."/>
            <person name="Eloe-Fadrosh E.A."/>
            <person name="Kyrpides N.C."/>
            <person name="Woyke T."/>
        </authorList>
    </citation>
    <scope>NUCLEOTIDE SEQUENCE</scope>
    <source>
        <strain evidence="3">GVMAG-M-3300014204-73</strain>
    </source>
</reference>
<keyword evidence="1" id="KW-0812">Transmembrane</keyword>